<dbReference type="EMBL" id="CP003740">
    <property type="protein sequence ID" value="AGI67244.1"/>
    <property type="molecule type" value="Genomic_DNA"/>
</dbReference>
<dbReference type="AlphaFoldDB" id="M9R3M3"/>
<sequence length="313" mass="36823">MTYQTETIALKRLDKKLWQYKDCTPTRVELAVLDYLKELGWHGYFTEHFYYDQTLMCMMCWCNRDSYFAEKRKSLAIKNLGDVFYSAKDGFWGVDSHKLYHRELMENARRFTEESIPKILATWQKRGVKSNIVGRAYLKPRSAAELDAESLISFYRARGGLDYFISYLKAFFPDERQLLLYRAQQNFRAMKESHGDMMLSQEAGFFLDVFNSANPRTIEEWMSDIKNQPTCLTNSDNDLLELAQDIKEFRQQSSQRLHGWKTKANLDLTVWKDSVASIEVKAPRDRLLPHQKEQLELDIKNGNKSWVIEVAEL</sequence>
<keyword evidence="2" id="KW-1185">Reference proteome</keyword>
<dbReference type="HOGENOM" id="CLU_888056_0_0_5"/>
<reference evidence="1 2" key="1">
    <citation type="journal article" date="2013" name="PLoS ONE">
        <title>Poles Apart: Arctic and Antarctic Octadecabacter strains Share High Genome Plasticity and a New Type of Xanthorhodopsin.</title>
        <authorList>
            <person name="Vollmers J."/>
            <person name="Voget S."/>
            <person name="Dietrich S."/>
            <person name="Gollnow K."/>
            <person name="Smits M."/>
            <person name="Meyer K."/>
            <person name="Brinkhoff T."/>
            <person name="Simon M."/>
            <person name="Daniel R."/>
        </authorList>
    </citation>
    <scope>NUCLEOTIDE SEQUENCE [LARGE SCALE GENOMIC DNA]</scope>
    <source>
        <strain evidence="1 2">307</strain>
    </source>
</reference>
<protein>
    <submittedName>
        <fullName evidence="1">Uncharacterized protein</fullName>
    </submittedName>
</protein>
<evidence type="ECO:0000313" key="2">
    <source>
        <dbReference type="Proteomes" id="UP000005307"/>
    </source>
</evidence>
<dbReference type="Proteomes" id="UP000005307">
    <property type="component" value="Chromosome"/>
</dbReference>
<organism evidence="1 2">
    <name type="scientific">Octadecabacter antarcticus 307</name>
    <dbReference type="NCBI Taxonomy" id="391626"/>
    <lineage>
        <taxon>Bacteria</taxon>
        <taxon>Pseudomonadati</taxon>
        <taxon>Pseudomonadota</taxon>
        <taxon>Alphaproteobacteria</taxon>
        <taxon>Rhodobacterales</taxon>
        <taxon>Roseobacteraceae</taxon>
        <taxon>Octadecabacter</taxon>
    </lineage>
</organism>
<dbReference type="KEGG" id="oat:OAN307_c15710"/>
<name>M9R3M3_9RHOB</name>
<gene>
    <name evidence="1" type="ORF">OAN307_c15710</name>
</gene>
<accession>M9R3M3</accession>
<evidence type="ECO:0000313" key="1">
    <source>
        <dbReference type="EMBL" id="AGI67244.1"/>
    </source>
</evidence>
<dbReference type="RefSeq" id="WP_015499279.1">
    <property type="nucleotide sequence ID" value="NC_020911.1"/>
</dbReference>
<proteinExistence type="predicted"/>